<evidence type="ECO:0000256" key="5">
    <source>
        <dbReference type="ARBA" id="ARBA00022989"/>
    </source>
</evidence>
<dbReference type="GO" id="GO:0005886">
    <property type="term" value="C:plasma membrane"/>
    <property type="evidence" value="ECO:0007669"/>
    <property type="project" value="TreeGrafter"/>
</dbReference>
<dbReference type="OrthoDB" id="9809646at2"/>
<gene>
    <name evidence="11" type="ORF">C8046_15090</name>
</gene>
<dbReference type="InterPro" id="IPR002524">
    <property type="entry name" value="Cation_efflux"/>
</dbReference>
<dbReference type="InterPro" id="IPR036837">
    <property type="entry name" value="Cation_efflux_CTD_sf"/>
</dbReference>
<keyword evidence="6" id="KW-0406">Ion transport</keyword>
<dbReference type="AlphaFoldDB" id="A0A2U1ZXV5"/>
<protein>
    <submittedName>
        <fullName evidence="11">Cation transporter</fullName>
    </submittedName>
</protein>
<feature type="transmembrane region" description="Helical" evidence="8">
    <location>
        <begin position="85"/>
        <end position="107"/>
    </location>
</feature>
<evidence type="ECO:0000256" key="3">
    <source>
        <dbReference type="ARBA" id="ARBA00022448"/>
    </source>
</evidence>
<comment type="subcellular location">
    <subcellularLocation>
        <location evidence="1">Membrane</location>
        <topology evidence="1">Multi-pass membrane protein</topology>
    </subcellularLocation>
</comment>
<evidence type="ECO:0000256" key="6">
    <source>
        <dbReference type="ARBA" id="ARBA00023065"/>
    </source>
</evidence>
<dbReference type="PANTHER" id="PTHR11562">
    <property type="entry name" value="CATION EFFLUX PROTEIN/ ZINC TRANSPORTER"/>
    <property type="match status" value="1"/>
</dbReference>
<feature type="transmembrane region" description="Helical" evidence="8">
    <location>
        <begin position="183"/>
        <end position="201"/>
    </location>
</feature>
<dbReference type="SUPFAM" id="SSF161111">
    <property type="entry name" value="Cation efflux protein transmembrane domain-like"/>
    <property type="match status" value="1"/>
</dbReference>
<reference evidence="11 12" key="1">
    <citation type="submission" date="2018-03" db="EMBL/GenBank/DDBJ databases">
        <title>Genome assembly of novel Miniimonas species PCH200.</title>
        <authorList>
            <person name="Thakur V."/>
            <person name="Kumar V."/>
            <person name="Singh D."/>
        </authorList>
    </citation>
    <scope>NUCLEOTIDE SEQUENCE [LARGE SCALE GENOMIC DNA]</scope>
    <source>
        <strain evidence="11 12">PCH200</strain>
    </source>
</reference>
<comment type="similarity">
    <text evidence="2">Belongs to the cation diffusion facilitator (CDF) transporter (TC 2.A.4) family. SLC30A subfamily.</text>
</comment>
<dbReference type="SUPFAM" id="SSF160240">
    <property type="entry name" value="Cation efflux protein cytoplasmic domain-like"/>
    <property type="match status" value="1"/>
</dbReference>
<keyword evidence="3" id="KW-0813">Transport</keyword>
<dbReference type="GO" id="GO:0005385">
    <property type="term" value="F:zinc ion transmembrane transporter activity"/>
    <property type="evidence" value="ECO:0007669"/>
    <property type="project" value="TreeGrafter"/>
</dbReference>
<accession>A0A2U1ZXV5</accession>
<name>A0A2U1ZXV5_9MICO</name>
<evidence type="ECO:0000256" key="2">
    <source>
        <dbReference type="ARBA" id="ARBA00008873"/>
    </source>
</evidence>
<dbReference type="Gene3D" id="1.20.1510.10">
    <property type="entry name" value="Cation efflux protein transmembrane domain"/>
    <property type="match status" value="1"/>
</dbReference>
<feature type="transmembrane region" description="Helical" evidence="8">
    <location>
        <begin position="119"/>
        <end position="140"/>
    </location>
</feature>
<evidence type="ECO:0000259" key="9">
    <source>
        <dbReference type="Pfam" id="PF01545"/>
    </source>
</evidence>
<dbReference type="InterPro" id="IPR027470">
    <property type="entry name" value="Cation_efflux_CTD"/>
</dbReference>
<feature type="domain" description="Cation efflux protein cytoplasmic" evidence="10">
    <location>
        <begin position="213"/>
        <end position="291"/>
    </location>
</feature>
<evidence type="ECO:0000259" key="10">
    <source>
        <dbReference type="Pfam" id="PF16916"/>
    </source>
</evidence>
<dbReference type="Proteomes" id="UP000245166">
    <property type="component" value="Unassembled WGS sequence"/>
</dbReference>
<evidence type="ECO:0000256" key="7">
    <source>
        <dbReference type="ARBA" id="ARBA00023136"/>
    </source>
</evidence>
<proteinExistence type="inferred from homology"/>
<keyword evidence="4 8" id="KW-0812">Transmembrane</keyword>
<dbReference type="PANTHER" id="PTHR11562:SF17">
    <property type="entry name" value="RE54080P-RELATED"/>
    <property type="match status" value="1"/>
</dbReference>
<dbReference type="EMBL" id="PYHR01000002">
    <property type="protein sequence ID" value="PWD51770.1"/>
    <property type="molecule type" value="Genomic_DNA"/>
</dbReference>
<dbReference type="Gene3D" id="3.30.70.1350">
    <property type="entry name" value="Cation efflux protein, cytoplasmic domain"/>
    <property type="match status" value="1"/>
</dbReference>
<feature type="transmembrane region" description="Helical" evidence="8">
    <location>
        <begin position="20"/>
        <end position="43"/>
    </location>
</feature>
<dbReference type="InterPro" id="IPR058533">
    <property type="entry name" value="Cation_efflux_TM"/>
</dbReference>
<dbReference type="RefSeq" id="WP_109230151.1">
    <property type="nucleotide sequence ID" value="NZ_PYHR01000002.1"/>
</dbReference>
<evidence type="ECO:0000256" key="4">
    <source>
        <dbReference type="ARBA" id="ARBA00022692"/>
    </source>
</evidence>
<keyword evidence="12" id="KW-1185">Reference proteome</keyword>
<sequence>MGHQHGHVTAGQRHRGRLVAALAITVTVLVVEAVAAVLTGSLALLADAGHMLSDAAGLSIALVATWLAARPATDRWTFGWQRAEVLAALVNGVVLSVVGTLVIVEGVRRLGESAEVEAPLMLVVGVVGLLANLVALRLLSGGKDESLNIRGAYLEVLGDLLGSAAVIVAALVIALTGWQRADAVASLAIGVLILPRAFSLLRDVGRVLLEGAPPEVSVEQVRAHLAEVPGVVAVHDLHAWTITSGVPVLTAHVVVADDVATSQGYCAVLDRVQECLHGHFDVEHSTLQIEPVSHSREHPEPAAHA</sequence>
<organism evidence="11 12">
    <name type="scientific">Serinibacter arcticus</name>
    <dbReference type="NCBI Taxonomy" id="1655435"/>
    <lineage>
        <taxon>Bacteria</taxon>
        <taxon>Bacillati</taxon>
        <taxon>Actinomycetota</taxon>
        <taxon>Actinomycetes</taxon>
        <taxon>Micrococcales</taxon>
        <taxon>Beutenbergiaceae</taxon>
        <taxon>Serinibacter</taxon>
    </lineage>
</organism>
<feature type="domain" description="Cation efflux protein transmembrane" evidence="9">
    <location>
        <begin position="18"/>
        <end position="209"/>
    </location>
</feature>
<keyword evidence="7 8" id="KW-0472">Membrane</keyword>
<evidence type="ECO:0000313" key="12">
    <source>
        <dbReference type="Proteomes" id="UP000245166"/>
    </source>
</evidence>
<dbReference type="Pfam" id="PF01545">
    <property type="entry name" value="Cation_efflux"/>
    <property type="match status" value="1"/>
</dbReference>
<feature type="transmembrane region" description="Helical" evidence="8">
    <location>
        <begin position="152"/>
        <end position="177"/>
    </location>
</feature>
<dbReference type="InterPro" id="IPR050681">
    <property type="entry name" value="CDF/SLC30A"/>
</dbReference>
<dbReference type="Pfam" id="PF16916">
    <property type="entry name" value="ZT_dimer"/>
    <property type="match status" value="1"/>
</dbReference>
<comment type="caution">
    <text evidence="11">The sequence shown here is derived from an EMBL/GenBank/DDBJ whole genome shotgun (WGS) entry which is preliminary data.</text>
</comment>
<evidence type="ECO:0000256" key="8">
    <source>
        <dbReference type="SAM" id="Phobius"/>
    </source>
</evidence>
<dbReference type="NCBIfam" id="TIGR01297">
    <property type="entry name" value="CDF"/>
    <property type="match status" value="1"/>
</dbReference>
<evidence type="ECO:0000256" key="1">
    <source>
        <dbReference type="ARBA" id="ARBA00004141"/>
    </source>
</evidence>
<keyword evidence="5 8" id="KW-1133">Transmembrane helix</keyword>
<dbReference type="InterPro" id="IPR027469">
    <property type="entry name" value="Cation_efflux_TMD_sf"/>
</dbReference>
<evidence type="ECO:0000313" key="11">
    <source>
        <dbReference type="EMBL" id="PWD51770.1"/>
    </source>
</evidence>